<evidence type="ECO:0000259" key="8">
    <source>
        <dbReference type="PROSITE" id="PS50893"/>
    </source>
</evidence>
<dbReference type="Gene3D" id="1.20.1560.10">
    <property type="entry name" value="ABC transporter type 1, transmembrane domain"/>
    <property type="match status" value="1"/>
</dbReference>
<organism evidence="10 11">
    <name type="scientific">Streptomyces lycii</name>
    <dbReference type="NCBI Taxonomy" id="2654337"/>
    <lineage>
        <taxon>Bacteria</taxon>
        <taxon>Bacillati</taxon>
        <taxon>Actinomycetota</taxon>
        <taxon>Actinomycetes</taxon>
        <taxon>Kitasatosporales</taxon>
        <taxon>Streptomycetaceae</taxon>
        <taxon>Streptomyces</taxon>
    </lineage>
</organism>
<feature type="transmembrane region" description="Helical" evidence="7">
    <location>
        <begin position="60"/>
        <end position="81"/>
    </location>
</feature>
<comment type="subcellular location">
    <subcellularLocation>
        <location evidence="1">Cell membrane</location>
        <topology evidence="1">Multi-pass membrane protein</topology>
    </subcellularLocation>
</comment>
<evidence type="ECO:0000313" key="10">
    <source>
        <dbReference type="EMBL" id="KAF4405489.1"/>
    </source>
</evidence>
<dbReference type="EMBL" id="WHPN01000418">
    <property type="protein sequence ID" value="KAF4405489.1"/>
    <property type="molecule type" value="Genomic_DNA"/>
</dbReference>
<feature type="transmembrane region" description="Helical" evidence="7">
    <location>
        <begin position="26"/>
        <end position="48"/>
    </location>
</feature>
<evidence type="ECO:0000256" key="6">
    <source>
        <dbReference type="ARBA" id="ARBA00023136"/>
    </source>
</evidence>
<feature type="domain" description="ABC transmembrane type-1" evidence="9">
    <location>
        <begin position="25"/>
        <end position="302"/>
    </location>
</feature>
<evidence type="ECO:0000256" key="3">
    <source>
        <dbReference type="ARBA" id="ARBA00022741"/>
    </source>
</evidence>
<accession>A0ABQ7F947</accession>
<dbReference type="PROSITE" id="PS50929">
    <property type="entry name" value="ABC_TM1F"/>
    <property type="match status" value="1"/>
</dbReference>
<evidence type="ECO:0000256" key="5">
    <source>
        <dbReference type="ARBA" id="ARBA00022989"/>
    </source>
</evidence>
<sequence>MTVTANAKPGGRTLLRPALAAQRRSLLVLAAWSLLEAAPVLLSGQLVAAALDRGFLAGELAAGLAFLMLYGTSMVLGAWAARHAVTPLAAIVEAARDALVRAVVQARLAHAVQGSGPTDASTVARLTRQTEAVRQILATLLMMVRTVVFSLGAALAGLATLLPEMAGVTLGCLAAAGALLALLSVLFRRRYREALVAEERLAGSAGHAVSGLRDVLACGGAGTATRRVGQDVDANAAASIAAARIGSCRIGVVVIGARIPLVATLAMAPWLLRSGAVTPGQVLGAVTYLVSGLEPALRLFAQSLGNMGVQLQVLLRRLADHTAGPPEPPARPGAVSPGPGHIPSLSLRGVTFAYGPHSAPIVDDLDLDVPYGDHLAIVGPSGIGKSTVANLMAGLESCRRGEVALGGTPLAGLAEPWLREAVALVPQESYVFAGTLRENLAYLSPEVSDDELARAADAVGLAPVVKRLGGFDAAIEQAAALSEGERQLITLVRAYVSPARLVILDEATCHLDPAAERRAEEAFAARTGTLIIIAHRISSAMRARRILVLDGQSVRVGDHHALLRDSPLYADLANTWAAAPAGTRA</sequence>
<name>A0ABQ7F947_9ACTN</name>
<protein>
    <submittedName>
        <fullName evidence="10">ABC transporter ATP-binding protein</fullName>
    </submittedName>
</protein>
<evidence type="ECO:0000313" key="11">
    <source>
        <dbReference type="Proteomes" id="UP000621266"/>
    </source>
</evidence>
<dbReference type="SUPFAM" id="SSF90123">
    <property type="entry name" value="ABC transporter transmembrane region"/>
    <property type="match status" value="1"/>
</dbReference>
<evidence type="ECO:0000256" key="4">
    <source>
        <dbReference type="ARBA" id="ARBA00022840"/>
    </source>
</evidence>
<feature type="transmembrane region" description="Helical" evidence="7">
    <location>
        <begin position="250"/>
        <end position="272"/>
    </location>
</feature>
<keyword evidence="3" id="KW-0547">Nucleotide-binding</keyword>
<keyword evidence="4 10" id="KW-0067">ATP-binding</keyword>
<dbReference type="InterPro" id="IPR003593">
    <property type="entry name" value="AAA+_ATPase"/>
</dbReference>
<dbReference type="GO" id="GO:0005524">
    <property type="term" value="F:ATP binding"/>
    <property type="evidence" value="ECO:0007669"/>
    <property type="project" value="UniProtKB-KW"/>
</dbReference>
<dbReference type="InterPro" id="IPR011527">
    <property type="entry name" value="ABC1_TM_dom"/>
</dbReference>
<dbReference type="InterPro" id="IPR027417">
    <property type="entry name" value="P-loop_NTPase"/>
</dbReference>
<dbReference type="SMART" id="SM00382">
    <property type="entry name" value="AAA"/>
    <property type="match status" value="1"/>
</dbReference>
<keyword evidence="5 7" id="KW-1133">Transmembrane helix</keyword>
<reference evidence="10 11" key="1">
    <citation type="submission" date="2019-10" db="EMBL/GenBank/DDBJ databases">
        <title>Streptomyces tenebrisbrunneis sp.nov., an endogenous actinomycete isolated from of Lycium ruthenicum.</title>
        <authorList>
            <person name="Ma L."/>
        </authorList>
    </citation>
    <scope>NUCLEOTIDE SEQUENCE [LARGE SCALE GENOMIC DNA]</scope>
    <source>
        <strain evidence="10 11">TRM 66187</strain>
    </source>
</reference>
<dbReference type="InterPro" id="IPR039421">
    <property type="entry name" value="Type_1_exporter"/>
</dbReference>
<feature type="transmembrane region" description="Helical" evidence="7">
    <location>
        <begin position="165"/>
        <end position="187"/>
    </location>
</feature>
<dbReference type="Proteomes" id="UP000621266">
    <property type="component" value="Unassembled WGS sequence"/>
</dbReference>
<dbReference type="CDD" id="cd03228">
    <property type="entry name" value="ABCC_MRP_Like"/>
    <property type="match status" value="1"/>
</dbReference>
<keyword evidence="11" id="KW-1185">Reference proteome</keyword>
<dbReference type="InterPro" id="IPR003439">
    <property type="entry name" value="ABC_transporter-like_ATP-bd"/>
</dbReference>
<dbReference type="RefSeq" id="WP_156207746.1">
    <property type="nucleotide sequence ID" value="NZ_WHPN01000418.1"/>
</dbReference>
<dbReference type="PANTHER" id="PTHR24221">
    <property type="entry name" value="ATP-BINDING CASSETTE SUB-FAMILY B"/>
    <property type="match status" value="1"/>
</dbReference>
<proteinExistence type="predicted"/>
<keyword evidence="6 7" id="KW-0472">Membrane</keyword>
<evidence type="ECO:0000256" key="7">
    <source>
        <dbReference type="SAM" id="Phobius"/>
    </source>
</evidence>
<evidence type="ECO:0000256" key="1">
    <source>
        <dbReference type="ARBA" id="ARBA00004651"/>
    </source>
</evidence>
<dbReference type="Pfam" id="PF00005">
    <property type="entry name" value="ABC_tran"/>
    <property type="match status" value="1"/>
</dbReference>
<dbReference type="Gene3D" id="3.40.50.300">
    <property type="entry name" value="P-loop containing nucleotide triphosphate hydrolases"/>
    <property type="match status" value="1"/>
</dbReference>
<comment type="caution">
    <text evidence="10">The sequence shown here is derived from an EMBL/GenBank/DDBJ whole genome shotgun (WGS) entry which is preliminary data.</text>
</comment>
<gene>
    <name evidence="10" type="ORF">GCU69_30050</name>
</gene>
<feature type="transmembrane region" description="Helical" evidence="7">
    <location>
        <begin position="136"/>
        <end position="159"/>
    </location>
</feature>
<dbReference type="InterPro" id="IPR036640">
    <property type="entry name" value="ABC1_TM_sf"/>
</dbReference>
<dbReference type="SUPFAM" id="SSF52540">
    <property type="entry name" value="P-loop containing nucleoside triphosphate hydrolases"/>
    <property type="match status" value="1"/>
</dbReference>
<evidence type="ECO:0000256" key="2">
    <source>
        <dbReference type="ARBA" id="ARBA00022692"/>
    </source>
</evidence>
<dbReference type="PROSITE" id="PS50893">
    <property type="entry name" value="ABC_TRANSPORTER_2"/>
    <property type="match status" value="1"/>
</dbReference>
<dbReference type="PANTHER" id="PTHR24221:SF654">
    <property type="entry name" value="ATP-BINDING CASSETTE SUB-FAMILY B MEMBER 6"/>
    <property type="match status" value="1"/>
</dbReference>
<evidence type="ECO:0000259" key="9">
    <source>
        <dbReference type="PROSITE" id="PS50929"/>
    </source>
</evidence>
<keyword evidence="2 7" id="KW-0812">Transmembrane</keyword>
<feature type="domain" description="ABC transporter" evidence="8">
    <location>
        <begin position="345"/>
        <end position="576"/>
    </location>
</feature>